<dbReference type="AlphaFoldDB" id="A0AAW3W744"/>
<evidence type="ECO:0000313" key="9">
    <source>
        <dbReference type="Proteomes" id="UP001194098"/>
    </source>
</evidence>
<dbReference type="PANTHER" id="PTHR39206:SF1">
    <property type="entry name" value="SLL8004 PROTEIN"/>
    <property type="match status" value="1"/>
</dbReference>
<organism evidence="8 9">
    <name type="scientific">Clostridium beijerinckii</name>
    <name type="common">Clostridium MP</name>
    <dbReference type="NCBI Taxonomy" id="1520"/>
    <lineage>
        <taxon>Bacteria</taxon>
        <taxon>Bacillati</taxon>
        <taxon>Bacillota</taxon>
        <taxon>Clostridia</taxon>
        <taxon>Eubacteriales</taxon>
        <taxon>Clostridiaceae</taxon>
        <taxon>Clostridium</taxon>
    </lineage>
</organism>
<evidence type="ECO:0000256" key="2">
    <source>
        <dbReference type="ARBA" id="ARBA00011963"/>
    </source>
</evidence>
<comment type="catalytic activity">
    <reaction evidence="6">
        <text>UDP-N-acetyl-alpha-D-glucosamine + ATP = UDP-N-acetyl-alpha-D-glucosamine 3'-phosphate + ADP + H(+)</text>
        <dbReference type="Rhea" id="RHEA:32671"/>
        <dbReference type="ChEBI" id="CHEBI:15378"/>
        <dbReference type="ChEBI" id="CHEBI:30616"/>
        <dbReference type="ChEBI" id="CHEBI:57705"/>
        <dbReference type="ChEBI" id="CHEBI:64353"/>
        <dbReference type="ChEBI" id="CHEBI:456216"/>
        <dbReference type="EC" id="2.7.1.176"/>
    </reaction>
</comment>
<dbReference type="RefSeq" id="WP_171780270.1">
    <property type="nucleotide sequence ID" value="NZ_JABAGV010000012.1"/>
</dbReference>
<evidence type="ECO:0000256" key="4">
    <source>
        <dbReference type="ARBA" id="ARBA00022840"/>
    </source>
</evidence>
<evidence type="ECO:0000259" key="7">
    <source>
        <dbReference type="Pfam" id="PF06414"/>
    </source>
</evidence>
<dbReference type="Gene3D" id="3.40.50.300">
    <property type="entry name" value="P-loop containing nucleotide triphosphate hydrolases"/>
    <property type="match status" value="1"/>
</dbReference>
<evidence type="ECO:0000256" key="6">
    <source>
        <dbReference type="ARBA" id="ARBA00048178"/>
    </source>
</evidence>
<evidence type="ECO:0000313" key="8">
    <source>
        <dbReference type="EMBL" id="MBC2474378.1"/>
    </source>
</evidence>
<comment type="similarity">
    <text evidence="1">Belongs to the zeta toxin family.</text>
</comment>
<reference evidence="8" key="2">
    <citation type="journal article" date="2022" name="Nat. Biotechnol.">
        <title>Carbon-negative production of acetone and isopropanol by gas fermentation at industrial pilot scale.</title>
        <authorList>
            <person name="Liew F.E."/>
            <person name="Nogle R."/>
            <person name="Abdalla T."/>
            <person name="Rasor B.J."/>
            <person name="Canter C."/>
            <person name="Jensen R.O."/>
            <person name="Wang L."/>
            <person name="Strutz J."/>
            <person name="Chirania P."/>
            <person name="De Tissera S."/>
            <person name="Mueller A.P."/>
            <person name="Ruan Z."/>
            <person name="Gao A."/>
            <person name="Tran L."/>
            <person name="Engle N.L."/>
            <person name="Bromley J.C."/>
            <person name="Daniell J."/>
            <person name="Conrado R."/>
            <person name="Tschaplinski T.J."/>
            <person name="Giannone R.J."/>
            <person name="Hettich R.L."/>
            <person name="Karim A.S."/>
            <person name="Simpson S.D."/>
            <person name="Brown S.D."/>
            <person name="Leang C."/>
            <person name="Jewett M.C."/>
            <person name="Kopke M."/>
        </authorList>
    </citation>
    <scope>NUCLEOTIDE SEQUENCE</scope>
    <source>
        <strain evidence="8">DJ015</strain>
    </source>
</reference>
<name>A0AAW3W744_CLOBE</name>
<gene>
    <name evidence="8" type="ORF">HGI39_06570</name>
</gene>
<evidence type="ECO:0000256" key="5">
    <source>
        <dbReference type="ARBA" id="ARBA00032897"/>
    </source>
</evidence>
<keyword evidence="4" id="KW-0067">ATP-binding</keyword>
<dbReference type="PANTHER" id="PTHR39206">
    <property type="entry name" value="SLL8004 PROTEIN"/>
    <property type="match status" value="1"/>
</dbReference>
<dbReference type="GO" id="GO:0005524">
    <property type="term" value="F:ATP binding"/>
    <property type="evidence" value="ECO:0007669"/>
    <property type="project" value="UniProtKB-KW"/>
</dbReference>
<dbReference type="Pfam" id="PF06414">
    <property type="entry name" value="Zeta_toxin"/>
    <property type="match status" value="1"/>
</dbReference>
<proteinExistence type="inferred from homology"/>
<protein>
    <recommendedName>
        <fullName evidence="5">UDP-N-acetylglucosamine kinase</fullName>
        <ecNumber evidence="2">2.7.1.176</ecNumber>
    </recommendedName>
    <alternativeName>
        <fullName evidence="5">UDP-N-acetylglucosamine kinase</fullName>
    </alternativeName>
</protein>
<dbReference type="InterPro" id="IPR010488">
    <property type="entry name" value="Zeta_toxin_domain"/>
</dbReference>
<evidence type="ECO:0000256" key="3">
    <source>
        <dbReference type="ARBA" id="ARBA00022741"/>
    </source>
</evidence>
<dbReference type="GO" id="GO:0016301">
    <property type="term" value="F:kinase activity"/>
    <property type="evidence" value="ECO:0007669"/>
    <property type="project" value="InterPro"/>
</dbReference>
<accession>A0AAW3W744</accession>
<dbReference type="Proteomes" id="UP001194098">
    <property type="component" value="Unassembled WGS sequence"/>
</dbReference>
<feature type="domain" description="Zeta toxin" evidence="7">
    <location>
        <begin position="6"/>
        <end position="158"/>
    </location>
</feature>
<comment type="caution">
    <text evidence="8">The sequence shown here is derived from an EMBL/GenBank/DDBJ whole genome shotgun (WGS) entry which is preliminary data.</text>
</comment>
<sequence>MATYTIFAGVNGAGKTSIYESIYYERNKNEKRINTDEMVARIGSWKDNNLQIKCAREAVKLINYYIKNDISFNQETTLAGKSIIKNIERARQRGFYVVINYIGVNNPNIAKERVRIRVLKGGHGIPDEAIERRYYESLENLKEVLNVCNEVNIYDNTNRFKDVAYICGGKIKWRRNIIPEWSRDILIK</sequence>
<dbReference type="InterPro" id="IPR027417">
    <property type="entry name" value="P-loop_NTPase"/>
</dbReference>
<keyword evidence="3" id="KW-0547">Nucleotide-binding</keyword>
<dbReference type="EC" id="2.7.1.176" evidence="2"/>
<reference evidence="8" key="1">
    <citation type="submission" date="2020-04" db="EMBL/GenBank/DDBJ databases">
        <authorList>
            <person name="Brown S."/>
        </authorList>
    </citation>
    <scope>NUCLEOTIDE SEQUENCE</scope>
    <source>
        <strain evidence="8">DJ015</strain>
    </source>
</reference>
<dbReference type="SUPFAM" id="SSF52540">
    <property type="entry name" value="P-loop containing nucleoside triphosphate hydrolases"/>
    <property type="match status" value="1"/>
</dbReference>
<evidence type="ECO:0000256" key="1">
    <source>
        <dbReference type="ARBA" id="ARBA00009104"/>
    </source>
</evidence>
<dbReference type="EMBL" id="JABAGV010000012">
    <property type="protein sequence ID" value="MBC2474378.1"/>
    <property type="molecule type" value="Genomic_DNA"/>
</dbReference>